<evidence type="ECO:0000256" key="5">
    <source>
        <dbReference type="ARBA" id="ARBA00023163"/>
    </source>
</evidence>
<keyword evidence="8" id="KW-0032">Aminotransferase</keyword>
<gene>
    <name evidence="8" type="ORF">AACH11_22590</name>
</gene>
<keyword evidence="8" id="KW-0808">Transferase</keyword>
<evidence type="ECO:0000256" key="4">
    <source>
        <dbReference type="ARBA" id="ARBA00023125"/>
    </source>
</evidence>
<comment type="caution">
    <text evidence="8">The sequence shown here is derived from an EMBL/GenBank/DDBJ whole genome shotgun (WGS) entry which is preliminary data.</text>
</comment>
<comment type="similarity">
    <text evidence="1">In the C-terminal section; belongs to the class-I pyridoxal-phosphate-dependent aminotransferase family.</text>
</comment>
<feature type="domain" description="HTH gntR-type" evidence="7">
    <location>
        <begin position="12"/>
        <end position="80"/>
    </location>
</feature>
<dbReference type="CDD" id="cd00609">
    <property type="entry name" value="AAT_like"/>
    <property type="match status" value="1"/>
</dbReference>
<dbReference type="Gene3D" id="1.10.10.10">
    <property type="entry name" value="Winged helix-like DNA-binding domain superfamily/Winged helix DNA-binding domain"/>
    <property type="match status" value="1"/>
</dbReference>
<dbReference type="InterPro" id="IPR036390">
    <property type="entry name" value="WH_DNA-bd_sf"/>
</dbReference>
<dbReference type="Pfam" id="PF00155">
    <property type="entry name" value="Aminotran_1_2"/>
    <property type="match status" value="1"/>
</dbReference>
<keyword evidence="2" id="KW-0663">Pyridoxal phosphate</keyword>
<feature type="region of interest" description="Disordered" evidence="6">
    <location>
        <begin position="464"/>
        <end position="484"/>
    </location>
</feature>
<evidence type="ECO:0000256" key="2">
    <source>
        <dbReference type="ARBA" id="ARBA00022898"/>
    </source>
</evidence>
<dbReference type="SUPFAM" id="SSF46785">
    <property type="entry name" value="Winged helix' DNA-binding domain"/>
    <property type="match status" value="1"/>
</dbReference>
<name>A0ABU9BGV8_9BURK</name>
<dbReference type="InterPro" id="IPR051446">
    <property type="entry name" value="HTH_trans_reg/aminotransferase"/>
</dbReference>
<dbReference type="Gene3D" id="3.40.640.10">
    <property type="entry name" value="Type I PLP-dependent aspartate aminotransferase-like (Major domain)"/>
    <property type="match status" value="1"/>
</dbReference>
<dbReference type="InterPro" id="IPR004839">
    <property type="entry name" value="Aminotransferase_I/II_large"/>
</dbReference>
<dbReference type="GO" id="GO:0008483">
    <property type="term" value="F:transaminase activity"/>
    <property type="evidence" value="ECO:0007669"/>
    <property type="project" value="UniProtKB-KW"/>
</dbReference>
<dbReference type="PANTHER" id="PTHR46577">
    <property type="entry name" value="HTH-TYPE TRANSCRIPTIONAL REGULATORY PROTEIN GABR"/>
    <property type="match status" value="1"/>
</dbReference>
<protein>
    <submittedName>
        <fullName evidence="8">PLP-dependent aminotransferase family protein</fullName>
    </submittedName>
</protein>
<dbReference type="CDD" id="cd07377">
    <property type="entry name" value="WHTH_GntR"/>
    <property type="match status" value="1"/>
</dbReference>
<sequence length="484" mass="53470">MRALPLDPDAETPLVRQIVEALTRRIEHGELTPGQRLLSVRELARSSGVSTMTVINAYQRLLAEGLVTSRRASGYFVAERRPAQTPRRSPFVGQTTVDEQWMLRRIYEDGPELVRAGSAALPADWLDETGVRQAMAALSRKRNASPAHYGSPNGYLPLRQQIAALLAQRQILAAPHQIVLTHGASQALELITRVLLRPQEAVLVDDPGSTNLFAMLRANGHRLVGVPRRADGPDLSSLRTLALRHQARVMVLMTHLHNPTGSCCTPEVKREILKLARELDLRIVELDAMGGLEPPGLDTLAGLDGLQRVIHVGTFSKTLSPSLRVGHVCADEDTVERLLLQKMRSTLTSSELVERLLHTLLAEGRHLAHVRRLSDRLRETGVRVGQALASRGLQIFLQPAGGPFIWARLPGDDVDMRQVAQRAIEAGIMLAPGELFHAQPQRSPWTRLNVAYADDARVMDWLADEAQRGSPPRRRNAPRDPLTA</sequence>
<dbReference type="InterPro" id="IPR015421">
    <property type="entry name" value="PyrdxlP-dep_Trfase_major"/>
</dbReference>
<dbReference type="Proteomes" id="UP001368500">
    <property type="component" value="Unassembled WGS sequence"/>
</dbReference>
<keyword evidence="3" id="KW-0805">Transcription regulation</keyword>
<dbReference type="EMBL" id="JBBUTF010000030">
    <property type="protein sequence ID" value="MEK8028758.1"/>
    <property type="molecule type" value="Genomic_DNA"/>
</dbReference>
<dbReference type="InterPro" id="IPR015424">
    <property type="entry name" value="PyrdxlP-dep_Trfase"/>
</dbReference>
<dbReference type="RefSeq" id="WP_341376546.1">
    <property type="nucleotide sequence ID" value="NZ_JBBUTF010000030.1"/>
</dbReference>
<accession>A0ABU9BGV8</accession>
<dbReference type="SMART" id="SM00345">
    <property type="entry name" value="HTH_GNTR"/>
    <property type="match status" value="1"/>
</dbReference>
<dbReference type="InterPro" id="IPR000524">
    <property type="entry name" value="Tscrpt_reg_HTH_GntR"/>
</dbReference>
<dbReference type="SUPFAM" id="SSF53383">
    <property type="entry name" value="PLP-dependent transferases"/>
    <property type="match status" value="1"/>
</dbReference>
<dbReference type="InterPro" id="IPR036388">
    <property type="entry name" value="WH-like_DNA-bd_sf"/>
</dbReference>
<dbReference type="Pfam" id="PF00392">
    <property type="entry name" value="GntR"/>
    <property type="match status" value="1"/>
</dbReference>
<evidence type="ECO:0000256" key="1">
    <source>
        <dbReference type="ARBA" id="ARBA00005384"/>
    </source>
</evidence>
<evidence type="ECO:0000256" key="3">
    <source>
        <dbReference type="ARBA" id="ARBA00023015"/>
    </source>
</evidence>
<dbReference type="PROSITE" id="PS50949">
    <property type="entry name" value="HTH_GNTR"/>
    <property type="match status" value="1"/>
</dbReference>
<keyword evidence="9" id="KW-1185">Reference proteome</keyword>
<organism evidence="8 9">
    <name type="scientific">Pseudaquabacterium rugosum</name>
    <dbReference type="NCBI Taxonomy" id="2984194"/>
    <lineage>
        <taxon>Bacteria</taxon>
        <taxon>Pseudomonadati</taxon>
        <taxon>Pseudomonadota</taxon>
        <taxon>Betaproteobacteria</taxon>
        <taxon>Burkholderiales</taxon>
        <taxon>Sphaerotilaceae</taxon>
        <taxon>Pseudaquabacterium</taxon>
    </lineage>
</organism>
<keyword evidence="5" id="KW-0804">Transcription</keyword>
<evidence type="ECO:0000313" key="9">
    <source>
        <dbReference type="Proteomes" id="UP001368500"/>
    </source>
</evidence>
<keyword evidence="4" id="KW-0238">DNA-binding</keyword>
<evidence type="ECO:0000256" key="6">
    <source>
        <dbReference type="SAM" id="MobiDB-lite"/>
    </source>
</evidence>
<evidence type="ECO:0000259" key="7">
    <source>
        <dbReference type="PROSITE" id="PS50949"/>
    </source>
</evidence>
<reference evidence="8 9" key="1">
    <citation type="submission" date="2024-04" db="EMBL/GenBank/DDBJ databases">
        <title>Novel species of the genus Ideonella isolated from streams.</title>
        <authorList>
            <person name="Lu H."/>
        </authorList>
    </citation>
    <scope>NUCLEOTIDE SEQUENCE [LARGE SCALE GENOMIC DNA]</scope>
    <source>
        <strain evidence="8 9">BYS139W</strain>
    </source>
</reference>
<dbReference type="PANTHER" id="PTHR46577:SF2">
    <property type="entry name" value="TRANSCRIPTIONAL REGULATORY PROTEIN"/>
    <property type="match status" value="1"/>
</dbReference>
<proteinExistence type="inferred from homology"/>
<evidence type="ECO:0000313" key="8">
    <source>
        <dbReference type="EMBL" id="MEK8028758.1"/>
    </source>
</evidence>